<dbReference type="EMBL" id="CM044702">
    <property type="protein sequence ID" value="KAI5676165.1"/>
    <property type="molecule type" value="Genomic_DNA"/>
</dbReference>
<gene>
    <name evidence="1" type="ORF">M9H77_07115</name>
</gene>
<protein>
    <submittedName>
        <fullName evidence="1">Uncharacterized protein</fullName>
    </submittedName>
</protein>
<evidence type="ECO:0000313" key="2">
    <source>
        <dbReference type="Proteomes" id="UP001060085"/>
    </source>
</evidence>
<name>A0ACC0BU13_CATRO</name>
<reference evidence="2" key="1">
    <citation type="journal article" date="2023" name="Nat. Plants">
        <title>Single-cell RNA sequencing provides a high-resolution roadmap for understanding the multicellular compartmentation of specialized metabolism.</title>
        <authorList>
            <person name="Sun S."/>
            <person name="Shen X."/>
            <person name="Li Y."/>
            <person name="Li Y."/>
            <person name="Wang S."/>
            <person name="Li R."/>
            <person name="Zhang H."/>
            <person name="Shen G."/>
            <person name="Guo B."/>
            <person name="Wei J."/>
            <person name="Xu J."/>
            <person name="St-Pierre B."/>
            <person name="Chen S."/>
            <person name="Sun C."/>
        </authorList>
    </citation>
    <scope>NUCLEOTIDE SEQUENCE [LARGE SCALE GENOMIC DNA]</scope>
</reference>
<sequence>MAFVLVNLYPILQTFTGIEACDQSKRGLARSGNSPSSTRDESFKKKGLVPASDTLLQANSDASLSLARVRSRSRHILFPSHIKLPKTFAPKLLYLLLDAK</sequence>
<evidence type="ECO:0000313" key="1">
    <source>
        <dbReference type="EMBL" id="KAI5676165.1"/>
    </source>
</evidence>
<keyword evidence="2" id="KW-1185">Reference proteome</keyword>
<comment type="caution">
    <text evidence="1">The sequence shown here is derived from an EMBL/GenBank/DDBJ whole genome shotgun (WGS) entry which is preliminary data.</text>
</comment>
<accession>A0ACC0BU13</accession>
<dbReference type="Proteomes" id="UP001060085">
    <property type="component" value="Linkage Group LG02"/>
</dbReference>
<proteinExistence type="predicted"/>
<organism evidence="1 2">
    <name type="scientific">Catharanthus roseus</name>
    <name type="common">Madagascar periwinkle</name>
    <name type="synonym">Vinca rosea</name>
    <dbReference type="NCBI Taxonomy" id="4058"/>
    <lineage>
        <taxon>Eukaryota</taxon>
        <taxon>Viridiplantae</taxon>
        <taxon>Streptophyta</taxon>
        <taxon>Embryophyta</taxon>
        <taxon>Tracheophyta</taxon>
        <taxon>Spermatophyta</taxon>
        <taxon>Magnoliopsida</taxon>
        <taxon>eudicotyledons</taxon>
        <taxon>Gunneridae</taxon>
        <taxon>Pentapetalae</taxon>
        <taxon>asterids</taxon>
        <taxon>lamiids</taxon>
        <taxon>Gentianales</taxon>
        <taxon>Apocynaceae</taxon>
        <taxon>Rauvolfioideae</taxon>
        <taxon>Vinceae</taxon>
        <taxon>Catharanthinae</taxon>
        <taxon>Catharanthus</taxon>
    </lineage>
</organism>